<comment type="subcellular location">
    <subcellularLocation>
        <location evidence="1">Cytoplasm</location>
    </subcellularLocation>
</comment>
<dbReference type="InterPro" id="IPR051725">
    <property type="entry name" value="SAM-SH3_domain_protein"/>
</dbReference>
<dbReference type="InterPro" id="IPR001660">
    <property type="entry name" value="SAM"/>
</dbReference>
<evidence type="ECO:0000313" key="7">
    <source>
        <dbReference type="EMBL" id="GFQ79759.1"/>
    </source>
</evidence>
<feature type="compositionally biased region" description="Basic and acidic residues" evidence="5">
    <location>
        <begin position="211"/>
        <end position="231"/>
    </location>
</feature>
<feature type="compositionally biased region" description="Polar residues" evidence="5">
    <location>
        <begin position="124"/>
        <end position="134"/>
    </location>
</feature>
<sequence>MSDNNIVYEWLRSMHLDQYSDSFIDNGYDDLEICKQIGELDLDAIGVDNTVHREIIRRAVRRLVQEGGTAVYFTLEEQQHNNHLLQFNSSSDDYENCGGFAAASCSSSPVPAQRRPAFIRHQSVPSNARGSNKSGYRHHGNHITPADSASLDSLTGCMPRMCGAEADGPYHWTYDEGSPVVQRTTLRYLREDEKVIHACEQKKSVAASLPRRLDKEGKGRRTKQPDVEKSSRRIVASDSEEEGLHVSPRLLCGRRYVDEYEEGKAELGRYPKLQLKNLVKEKLIRDGIRLSAQPYTNPANLTPFLRPSKSTLTDTYRYTIASNLETYPDCQRPHPGPFVLKSVLTERYSVDFRKQIQKENFGKMLRT</sequence>
<dbReference type="PANTHER" id="PTHR12301">
    <property type="entry name" value="SAM-DOMAIN, SH3 AND NUCLEAR LOCALIZATION SIGNALS PROTEIN RELATED"/>
    <property type="match status" value="1"/>
</dbReference>
<dbReference type="SMART" id="SM00454">
    <property type="entry name" value="SAM"/>
    <property type="match status" value="1"/>
</dbReference>
<comment type="caution">
    <text evidence="7">The sequence shown here is derived from an EMBL/GenBank/DDBJ whole genome shotgun (WGS) entry which is preliminary data.</text>
</comment>
<accession>A0A8X6KNR1</accession>
<comment type="subunit">
    <text evidence="3">Interacts promiscuously (via SAM domain) with EPHA5, EPHA6, EPHA7, EPHA8, EPHB1, EPHB2, EPHB3 and EPHB4 (via SAM domain) (in vitro).</text>
</comment>
<evidence type="ECO:0000256" key="3">
    <source>
        <dbReference type="ARBA" id="ARBA00065890"/>
    </source>
</evidence>
<dbReference type="SUPFAM" id="SSF47769">
    <property type="entry name" value="SAM/Pointed domain"/>
    <property type="match status" value="1"/>
</dbReference>
<dbReference type="Gene3D" id="1.10.150.50">
    <property type="entry name" value="Transcription Factor, Ets-1"/>
    <property type="match status" value="1"/>
</dbReference>
<dbReference type="InterPro" id="IPR013761">
    <property type="entry name" value="SAM/pointed_sf"/>
</dbReference>
<evidence type="ECO:0000259" key="6">
    <source>
        <dbReference type="PROSITE" id="PS50105"/>
    </source>
</evidence>
<keyword evidence="8" id="KW-1185">Reference proteome</keyword>
<feature type="domain" description="SAM" evidence="6">
    <location>
        <begin position="2"/>
        <end position="66"/>
    </location>
</feature>
<feature type="region of interest" description="Disordered" evidence="5">
    <location>
        <begin position="206"/>
        <end position="240"/>
    </location>
</feature>
<reference evidence="7" key="1">
    <citation type="submission" date="2020-07" db="EMBL/GenBank/DDBJ databases">
        <title>Multicomponent nature underlies the extraordinary mechanical properties of spider dragline silk.</title>
        <authorList>
            <person name="Kono N."/>
            <person name="Nakamura H."/>
            <person name="Mori M."/>
            <person name="Yoshida Y."/>
            <person name="Ohtoshi R."/>
            <person name="Malay A.D."/>
            <person name="Moran D.A.P."/>
            <person name="Tomita M."/>
            <person name="Numata K."/>
            <person name="Arakawa K."/>
        </authorList>
    </citation>
    <scope>NUCLEOTIDE SEQUENCE</scope>
</reference>
<organism evidence="7 8">
    <name type="scientific">Trichonephila clavata</name>
    <name type="common">Joro spider</name>
    <name type="synonym">Nephila clavata</name>
    <dbReference type="NCBI Taxonomy" id="2740835"/>
    <lineage>
        <taxon>Eukaryota</taxon>
        <taxon>Metazoa</taxon>
        <taxon>Ecdysozoa</taxon>
        <taxon>Arthropoda</taxon>
        <taxon>Chelicerata</taxon>
        <taxon>Arachnida</taxon>
        <taxon>Araneae</taxon>
        <taxon>Araneomorphae</taxon>
        <taxon>Entelegynae</taxon>
        <taxon>Araneoidea</taxon>
        <taxon>Nephilidae</taxon>
        <taxon>Trichonephila</taxon>
    </lineage>
</organism>
<evidence type="ECO:0000256" key="4">
    <source>
        <dbReference type="ARBA" id="ARBA00073398"/>
    </source>
</evidence>
<feature type="region of interest" description="Disordered" evidence="5">
    <location>
        <begin position="124"/>
        <end position="147"/>
    </location>
</feature>
<dbReference type="PANTHER" id="PTHR12301:SF8">
    <property type="entry name" value="STERILE ALPHA MOTIF DOMAIN-CONTAINING PROTEIN 5"/>
    <property type="match status" value="1"/>
</dbReference>
<dbReference type="Pfam" id="PF00536">
    <property type="entry name" value="SAM_1"/>
    <property type="match status" value="1"/>
</dbReference>
<protein>
    <recommendedName>
        <fullName evidence="4">Sterile alpha motif domain-containing protein 5</fullName>
    </recommendedName>
</protein>
<dbReference type="OrthoDB" id="1919336at2759"/>
<evidence type="ECO:0000256" key="2">
    <source>
        <dbReference type="ARBA" id="ARBA00022490"/>
    </source>
</evidence>
<dbReference type="PROSITE" id="PS50105">
    <property type="entry name" value="SAM_DOMAIN"/>
    <property type="match status" value="1"/>
</dbReference>
<evidence type="ECO:0000256" key="5">
    <source>
        <dbReference type="SAM" id="MobiDB-lite"/>
    </source>
</evidence>
<gene>
    <name evidence="7" type="primary">SAMD5</name>
    <name evidence="7" type="ORF">TNCT_577411</name>
</gene>
<proteinExistence type="predicted"/>
<dbReference type="FunFam" id="1.10.150.50:FF:000055">
    <property type="entry name" value="Sterile alpha motif domain containing 5"/>
    <property type="match status" value="1"/>
</dbReference>
<dbReference type="EMBL" id="BMAO01012231">
    <property type="protein sequence ID" value="GFQ79759.1"/>
    <property type="molecule type" value="Genomic_DNA"/>
</dbReference>
<evidence type="ECO:0000313" key="8">
    <source>
        <dbReference type="Proteomes" id="UP000887116"/>
    </source>
</evidence>
<dbReference type="Proteomes" id="UP000887116">
    <property type="component" value="Unassembled WGS sequence"/>
</dbReference>
<keyword evidence="2" id="KW-0963">Cytoplasm</keyword>
<dbReference type="AlphaFoldDB" id="A0A8X6KNR1"/>
<dbReference type="GO" id="GO:0005737">
    <property type="term" value="C:cytoplasm"/>
    <property type="evidence" value="ECO:0007669"/>
    <property type="project" value="UniProtKB-SubCell"/>
</dbReference>
<name>A0A8X6KNR1_TRICU</name>
<evidence type="ECO:0000256" key="1">
    <source>
        <dbReference type="ARBA" id="ARBA00004496"/>
    </source>
</evidence>